<feature type="transmembrane region" description="Helical" evidence="1">
    <location>
        <begin position="105"/>
        <end position="126"/>
    </location>
</feature>
<name>A0A7X8YIA7_9VIBR</name>
<dbReference type="InterPro" id="IPR058208">
    <property type="entry name" value="PACE"/>
</dbReference>
<feature type="transmembrane region" description="Helical" evidence="1">
    <location>
        <begin position="7"/>
        <end position="28"/>
    </location>
</feature>
<keyword evidence="1" id="KW-1133">Transmembrane helix</keyword>
<sequence>MKPIERVFHAVLFEALAITCSVIGLALFTDHQVSALSGTMIVVATIAMMWNYVFNWGFDRFVPGEKTERSIKTRIIHVLLFEAGLLFVTIPVMAILLNVSLWQAFLMDISVTIFITCYAFVYNFAYDHIRAYILRRRGVISLAADVETVG</sequence>
<evidence type="ECO:0000313" key="4">
    <source>
        <dbReference type="Proteomes" id="UP000535589"/>
    </source>
</evidence>
<dbReference type="RefSeq" id="WP_168837606.1">
    <property type="nucleotide sequence ID" value="NZ_JABAIK010000022.1"/>
</dbReference>
<keyword evidence="1" id="KW-0812">Transmembrane</keyword>
<feature type="transmembrane region" description="Helical" evidence="1">
    <location>
        <begin position="34"/>
        <end position="54"/>
    </location>
</feature>
<evidence type="ECO:0000259" key="2">
    <source>
        <dbReference type="Pfam" id="PF05232"/>
    </source>
</evidence>
<protein>
    <submittedName>
        <fullName evidence="3">PACE efflux transporter</fullName>
    </submittedName>
</protein>
<evidence type="ECO:0000256" key="1">
    <source>
        <dbReference type="SAM" id="Phobius"/>
    </source>
</evidence>
<dbReference type="InterPro" id="IPR007896">
    <property type="entry name" value="BTP_bacteria"/>
</dbReference>
<reference evidence="3 4" key="1">
    <citation type="submission" date="2020-04" db="EMBL/GenBank/DDBJ databases">
        <title>Vibrio sp. SM6, a novel species isolated from seawater.</title>
        <authorList>
            <person name="Wang X."/>
        </authorList>
    </citation>
    <scope>NUCLEOTIDE SEQUENCE [LARGE SCALE GENOMIC DNA]</scope>
    <source>
        <strain evidence="3 4">SM6</strain>
    </source>
</reference>
<gene>
    <name evidence="3" type="ORF">HGP28_16750</name>
</gene>
<accession>A0A7X8YIA7</accession>
<dbReference type="Proteomes" id="UP000535589">
    <property type="component" value="Unassembled WGS sequence"/>
</dbReference>
<comment type="caution">
    <text evidence="3">The sequence shown here is derived from an EMBL/GenBank/DDBJ whole genome shotgun (WGS) entry which is preliminary data.</text>
</comment>
<feature type="domain" description="Chlorhexidine efflux transporter" evidence="2">
    <location>
        <begin position="3"/>
        <end position="63"/>
    </location>
</feature>
<proteinExistence type="predicted"/>
<keyword evidence="1" id="KW-0472">Membrane</keyword>
<evidence type="ECO:0000313" key="3">
    <source>
        <dbReference type="EMBL" id="NLS14514.1"/>
    </source>
</evidence>
<dbReference type="Pfam" id="PF05232">
    <property type="entry name" value="BTP"/>
    <property type="match status" value="2"/>
</dbReference>
<feature type="domain" description="Chlorhexidine efflux transporter" evidence="2">
    <location>
        <begin position="69"/>
        <end position="131"/>
    </location>
</feature>
<dbReference type="NCBIfam" id="NF033664">
    <property type="entry name" value="PACE_transport"/>
    <property type="match status" value="1"/>
</dbReference>
<dbReference type="EMBL" id="JABAIK010000022">
    <property type="protein sequence ID" value="NLS14514.1"/>
    <property type="molecule type" value="Genomic_DNA"/>
</dbReference>
<keyword evidence="4" id="KW-1185">Reference proteome</keyword>
<dbReference type="AlphaFoldDB" id="A0A7X8YIA7"/>
<organism evidence="3 4">
    <name type="scientific">Vibrio agarilyticus</name>
    <dbReference type="NCBI Taxonomy" id="2726741"/>
    <lineage>
        <taxon>Bacteria</taxon>
        <taxon>Pseudomonadati</taxon>
        <taxon>Pseudomonadota</taxon>
        <taxon>Gammaproteobacteria</taxon>
        <taxon>Vibrionales</taxon>
        <taxon>Vibrionaceae</taxon>
        <taxon>Vibrio</taxon>
    </lineage>
</organism>
<feature type="transmembrane region" description="Helical" evidence="1">
    <location>
        <begin position="75"/>
        <end position="99"/>
    </location>
</feature>